<gene>
    <name evidence="12" type="primary">inx</name>
    <name evidence="14" type="ORF">niasHT_016235</name>
</gene>
<dbReference type="GO" id="GO:0005921">
    <property type="term" value="C:gap junction"/>
    <property type="evidence" value="ECO:0007669"/>
    <property type="project" value="UniProtKB-SubCell"/>
</dbReference>
<organism evidence="14 15">
    <name type="scientific">Heterodera trifolii</name>
    <dbReference type="NCBI Taxonomy" id="157864"/>
    <lineage>
        <taxon>Eukaryota</taxon>
        <taxon>Metazoa</taxon>
        <taxon>Ecdysozoa</taxon>
        <taxon>Nematoda</taxon>
        <taxon>Chromadorea</taxon>
        <taxon>Rhabditida</taxon>
        <taxon>Tylenchina</taxon>
        <taxon>Tylenchomorpha</taxon>
        <taxon>Tylenchoidea</taxon>
        <taxon>Heteroderidae</taxon>
        <taxon>Heteroderinae</taxon>
        <taxon>Heterodera</taxon>
    </lineage>
</organism>
<comment type="caution">
    <text evidence="12">Lacks conserved residue(s) required for the propagation of feature annotation.</text>
</comment>
<comment type="function">
    <text evidence="12">Structural component of the gap junctions.</text>
</comment>
<keyword evidence="10 12" id="KW-0472">Membrane</keyword>
<evidence type="ECO:0000256" key="10">
    <source>
        <dbReference type="ARBA" id="ARBA00023136"/>
    </source>
</evidence>
<feature type="region of interest" description="Disordered" evidence="13">
    <location>
        <begin position="414"/>
        <end position="485"/>
    </location>
</feature>
<keyword evidence="8 12" id="KW-1133">Transmembrane helix</keyword>
<evidence type="ECO:0000313" key="15">
    <source>
        <dbReference type="Proteomes" id="UP001620626"/>
    </source>
</evidence>
<dbReference type="AlphaFoldDB" id="A0ABD2LIU5"/>
<evidence type="ECO:0000256" key="7">
    <source>
        <dbReference type="ARBA" id="ARBA00022949"/>
    </source>
</evidence>
<evidence type="ECO:0000256" key="5">
    <source>
        <dbReference type="ARBA" id="ARBA00022692"/>
    </source>
</evidence>
<dbReference type="Proteomes" id="UP001620626">
    <property type="component" value="Unassembled WGS sequence"/>
</dbReference>
<evidence type="ECO:0000256" key="1">
    <source>
        <dbReference type="ARBA" id="ARBA00004610"/>
    </source>
</evidence>
<dbReference type="InterPro" id="IPR000990">
    <property type="entry name" value="Innexin"/>
</dbReference>
<keyword evidence="11 12" id="KW-0407">Ion channel</keyword>
<dbReference type="PRINTS" id="PR01262">
    <property type="entry name" value="INNEXIN"/>
</dbReference>
<evidence type="ECO:0000256" key="3">
    <source>
        <dbReference type="ARBA" id="ARBA00022448"/>
    </source>
</evidence>
<keyword evidence="3 12" id="KW-0813">Transport</keyword>
<comment type="similarity">
    <text evidence="12">Belongs to the pannexin family.</text>
</comment>
<evidence type="ECO:0000256" key="2">
    <source>
        <dbReference type="ARBA" id="ARBA00004651"/>
    </source>
</evidence>
<keyword evidence="4" id="KW-1003">Cell membrane</keyword>
<sequence>MVLTTVLSMMRYVSEIDDRDFVDRLHSFFTTNLLIGLSVLVSFKQFGGKPIECLTPDIFSSSWEEYAENYCWAQDTYFVAPSTNVESLEKMERKQRRISYYQWVPFFLLIEAAFFRLPSILWRYMSGHSGIKIAEIVKMSSDPNNIKPEIRKVNLRALTVHLQGALRFHKRLHRHQIRPHSILRMLNLPYSTSFVTSMYLLTKFAYLSNVFAQLLLMNSFLETDRYQLYGFGAVVDLLNGTNWEQSGIFPRVSLCDFQVRVMGNLQEYTIQCVLIINIFNEKIFVLLWFWYLCLLLLTVGSFLYWLFVFVFPWPNRRFISQHLEMCEIPFDPDASKKDVRRFIDDYLRHDGLFVIRMLTLHTGVIFGTELVQSLWISFVGGECIELKRSNSYPEGEFPTNDHHLENALNNLRKRRRHSHLKSPSRRPSNVGLPPPSITFGDKYANEKLIPPPAPSPSLKRLVKNLDKSQTNSPASSREMSPKKVSVPNWQQLQAPFMDEIKEKADLPNNYEGVVKQNNEDSTKQLTVNEPILIAPISDQSIEKGFYDEEMANYLQ</sequence>
<proteinExistence type="inferred from homology"/>
<evidence type="ECO:0000256" key="6">
    <source>
        <dbReference type="ARBA" id="ARBA00022868"/>
    </source>
</evidence>
<evidence type="ECO:0000256" key="4">
    <source>
        <dbReference type="ARBA" id="ARBA00022475"/>
    </source>
</evidence>
<keyword evidence="9 12" id="KW-0406">Ion transport</keyword>
<feature type="transmembrane region" description="Helical" evidence="12">
    <location>
        <begin position="194"/>
        <end position="216"/>
    </location>
</feature>
<evidence type="ECO:0000256" key="12">
    <source>
        <dbReference type="RuleBase" id="RU010713"/>
    </source>
</evidence>
<keyword evidence="15" id="KW-1185">Reference proteome</keyword>
<dbReference type="PANTHER" id="PTHR11893">
    <property type="entry name" value="INNEXIN"/>
    <property type="match status" value="1"/>
</dbReference>
<accession>A0ABD2LIU5</accession>
<comment type="subcellular location">
    <subcellularLocation>
        <location evidence="1">Cell junction</location>
        <location evidence="1">Gap junction</location>
    </subcellularLocation>
    <subcellularLocation>
        <location evidence="2 12">Cell membrane</location>
        <topology evidence="2 12">Multi-pass membrane protein</topology>
    </subcellularLocation>
</comment>
<keyword evidence="7" id="KW-0965">Cell junction</keyword>
<feature type="compositionally biased region" description="Basic residues" evidence="13">
    <location>
        <begin position="414"/>
        <end position="424"/>
    </location>
</feature>
<dbReference type="GO" id="GO:0034220">
    <property type="term" value="P:monoatomic ion transmembrane transport"/>
    <property type="evidence" value="ECO:0007669"/>
    <property type="project" value="UniProtKB-KW"/>
</dbReference>
<dbReference type="EMBL" id="JBICBT010000395">
    <property type="protein sequence ID" value="KAL3115142.1"/>
    <property type="molecule type" value="Genomic_DNA"/>
</dbReference>
<evidence type="ECO:0000313" key="14">
    <source>
        <dbReference type="EMBL" id="KAL3115142.1"/>
    </source>
</evidence>
<comment type="caution">
    <text evidence="14">The sequence shown here is derived from an EMBL/GenBank/DDBJ whole genome shotgun (WGS) entry which is preliminary data.</text>
</comment>
<reference evidence="14 15" key="1">
    <citation type="submission" date="2024-10" db="EMBL/GenBank/DDBJ databases">
        <authorList>
            <person name="Kim D."/>
        </authorList>
    </citation>
    <scope>NUCLEOTIDE SEQUENCE [LARGE SCALE GENOMIC DNA]</scope>
    <source>
        <strain evidence="14">BH-2024</strain>
    </source>
</reference>
<evidence type="ECO:0000256" key="9">
    <source>
        <dbReference type="ARBA" id="ARBA00023065"/>
    </source>
</evidence>
<name>A0ABD2LIU5_9BILA</name>
<evidence type="ECO:0000256" key="11">
    <source>
        <dbReference type="ARBA" id="ARBA00023303"/>
    </source>
</evidence>
<dbReference type="GO" id="GO:0005886">
    <property type="term" value="C:plasma membrane"/>
    <property type="evidence" value="ECO:0007669"/>
    <property type="project" value="UniProtKB-SubCell"/>
</dbReference>
<feature type="transmembrane region" description="Helical" evidence="12">
    <location>
        <begin position="288"/>
        <end position="313"/>
    </location>
</feature>
<keyword evidence="6" id="KW-0303">Gap junction</keyword>
<protein>
    <recommendedName>
        <fullName evidence="12">Innexin</fullName>
    </recommendedName>
</protein>
<keyword evidence="5 12" id="KW-0812">Transmembrane</keyword>
<feature type="compositionally biased region" description="Polar residues" evidence="13">
    <location>
        <begin position="467"/>
        <end position="478"/>
    </location>
</feature>
<dbReference type="PROSITE" id="PS51013">
    <property type="entry name" value="PANNEXIN"/>
    <property type="match status" value="1"/>
</dbReference>
<evidence type="ECO:0000256" key="8">
    <source>
        <dbReference type="ARBA" id="ARBA00022989"/>
    </source>
</evidence>
<dbReference type="Pfam" id="PF00876">
    <property type="entry name" value="Innexin"/>
    <property type="match status" value="1"/>
</dbReference>
<evidence type="ECO:0000256" key="13">
    <source>
        <dbReference type="SAM" id="MobiDB-lite"/>
    </source>
</evidence>
<feature type="transmembrane region" description="Helical" evidence="12">
    <location>
        <begin position="100"/>
        <end position="117"/>
    </location>
</feature>
<dbReference type="PANTHER" id="PTHR11893:SF14">
    <property type="entry name" value="INNEXIN-10"/>
    <property type="match status" value="1"/>
</dbReference>